<evidence type="ECO:0000313" key="2">
    <source>
        <dbReference type="EMBL" id="MEZ0453055.1"/>
    </source>
</evidence>
<dbReference type="Pfam" id="PF14088">
    <property type="entry name" value="DUF4268"/>
    <property type="match status" value="1"/>
</dbReference>
<dbReference type="InterPro" id="IPR025364">
    <property type="entry name" value="DUF4268"/>
</dbReference>
<dbReference type="Proteomes" id="UP001566204">
    <property type="component" value="Unassembled WGS sequence"/>
</dbReference>
<sequence length="153" mass="18146">MYSREEVKQIKQLFWTKFGQFMVLHPSADREKVNWVNYKTGIKHLYFRMDADKNEAKIAISWSQPDAGIRALMAEQFMQFKAVLHAILGEEWTWEMDGHDEYGRPVCQIYTVLEGHSIFDESEWGTLISFFKSRIIALDEFWSDAKYAFNIFK</sequence>
<name>A0ABV4HEX7_9SPHI</name>
<accession>A0ABV4HEX7</accession>
<feature type="domain" description="DUF4268" evidence="1">
    <location>
        <begin position="10"/>
        <end position="145"/>
    </location>
</feature>
<dbReference type="RefSeq" id="WP_028069489.1">
    <property type="nucleotide sequence ID" value="NZ_CP141191.1"/>
</dbReference>
<proteinExistence type="predicted"/>
<keyword evidence="3" id="KW-1185">Reference proteome</keyword>
<organism evidence="2 3">
    <name type="scientific">Sphingobacterium thalpophilum</name>
    <dbReference type="NCBI Taxonomy" id="259"/>
    <lineage>
        <taxon>Bacteria</taxon>
        <taxon>Pseudomonadati</taxon>
        <taxon>Bacteroidota</taxon>
        <taxon>Sphingobacteriia</taxon>
        <taxon>Sphingobacteriales</taxon>
        <taxon>Sphingobacteriaceae</taxon>
        <taxon>Sphingobacterium</taxon>
    </lineage>
</organism>
<gene>
    <name evidence="2" type="ORF">ABTW24_15775</name>
</gene>
<dbReference type="GeneID" id="78464693"/>
<evidence type="ECO:0000313" key="3">
    <source>
        <dbReference type="Proteomes" id="UP001566204"/>
    </source>
</evidence>
<comment type="caution">
    <text evidence="2">The sequence shown here is derived from an EMBL/GenBank/DDBJ whole genome shotgun (WGS) entry which is preliminary data.</text>
</comment>
<evidence type="ECO:0000259" key="1">
    <source>
        <dbReference type="Pfam" id="PF14088"/>
    </source>
</evidence>
<protein>
    <submittedName>
        <fullName evidence="2">DUF4268 domain-containing protein</fullName>
    </submittedName>
</protein>
<dbReference type="EMBL" id="JBEOQB010000004">
    <property type="protein sequence ID" value="MEZ0453055.1"/>
    <property type="molecule type" value="Genomic_DNA"/>
</dbReference>
<reference evidence="2 3" key="1">
    <citation type="submission" date="2024-06" db="EMBL/GenBank/DDBJ databases">
        <title>Soil Sphingobacterium thalpophilum.</title>
        <authorList>
            <person name="Yang J."/>
            <person name="Li J."/>
        </authorList>
    </citation>
    <scope>NUCLEOTIDE SEQUENCE [LARGE SCALE GENOMIC DNA]</scope>
    <source>
        <strain evidence="2 3">22g91tb</strain>
    </source>
</reference>